<evidence type="ECO:0000256" key="1">
    <source>
        <dbReference type="ARBA" id="ARBA00001933"/>
    </source>
</evidence>
<comment type="caution">
    <text evidence="4">The sequence shown here is derived from an EMBL/GenBank/DDBJ whole genome shotgun (WGS) entry which is preliminary data.</text>
</comment>
<gene>
    <name evidence="4" type="ORF">DHV72_12240</name>
</gene>
<reference evidence="4 5" key="1">
    <citation type="journal article" date="2018" name="Nat. Biotechnol.">
        <title>A standardized bacterial taxonomy based on genome phylogeny substantially revises the tree of life.</title>
        <authorList>
            <person name="Parks D.H."/>
            <person name="Chuvochina M."/>
            <person name="Waite D.W."/>
            <person name="Rinke C."/>
            <person name="Skarshewski A."/>
            <person name="Chaumeil P.A."/>
            <person name="Hugenholtz P."/>
        </authorList>
    </citation>
    <scope>NUCLEOTIDE SEQUENCE [LARGE SCALE GENOMIC DNA]</scope>
    <source>
        <strain evidence="4">UBA11264</strain>
    </source>
</reference>
<dbReference type="GO" id="GO:0008483">
    <property type="term" value="F:transaminase activity"/>
    <property type="evidence" value="ECO:0007669"/>
    <property type="project" value="InterPro"/>
</dbReference>
<name>A0A9C7V7Z4_9GAMM</name>
<dbReference type="InterPro" id="IPR015422">
    <property type="entry name" value="PyrdxlP-dep_Trfase_small"/>
</dbReference>
<dbReference type="GO" id="GO:0030170">
    <property type="term" value="F:pyridoxal phosphate binding"/>
    <property type="evidence" value="ECO:0007669"/>
    <property type="project" value="InterPro"/>
</dbReference>
<protein>
    <recommendedName>
        <fullName evidence="6">Glutamate-1-semialdehyde 2,1-aminomutase</fullName>
    </recommendedName>
</protein>
<keyword evidence="2 3" id="KW-0663">Pyridoxal phosphate</keyword>
<comment type="cofactor">
    <cofactor evidence="1">
        <name>pyridoxal 5'-phosphate</name>
        <dbReference type="ChEBI" id="CHEBI:597326"/>
    </cofactor>
</comment>
<dbReference type="Proteomes" id="UP000262210">
    <property type="component" value="Unassembled WGS sequence"/>
</dbReference>
<organism evidence="4 5">
    <name type="scientific">Serratia grimesii</name>
    <dbReference type="NCBI Taxonomy" id="82995"/>
    <lineage>
        <taxon>Bacteria</taxon>
        <taxon>Pseudomonadati</taxon>
        <taxon>Pseudomonadota</taxon>
        <taxon>Gammaproteobacteria</taxon>
        <taxon>Enterobacterales</taxon>
        <taxon>Yersiniaceae</taxon>
        <taxon>Serratia</taxon>
    </lineage>
</organism>
<evidence type="ECO:0000313" key="4">
    <source>
        <dbReference type="EMBL" id="HCK00782.1"/>
    </source>
</evidence>
<sequence>MINMFSPLVGSDRVLDANGQPIQFRKGQGYRIEDSNGNQYLDFVLGIGPVILGHSHPEFNKRLTDALSLGLSFPGFGEVHSQVSDIFEEIYSGYKVVSLFKTSSEAVTASFRCAMMQTERKKILRCGFLGWHDAQLYMSPSWHEILGSDKRNDLRYLNGMRGVSGEEAVFNWVNGDLSELESLLQEHGNEIAIFALDVYQLAFFSEEKIKAAVAMCKTYGVKLLLDETKTAGRTNPGGYLANNTSFDPDYVVLGKAIGNGLPLAILMGKPDILSVYREARIGGTHTKEILSPHAAIAVAEIMGNCDGYNVVSQAGKAIVMTLNLAFKEAGADKYVNAKSLFDNALFDLVCSQEIVNNYTLRSRLKTELLKNGLLIMEGHNSFVSLAHSDLNHDELFGLTYSAAKSWVEAM</sequence>
<dbReference type="Gene3D" id="3.40.640.10">
    <property type="entry name" value="Type I PLP-dependent aspartate aminotransferase-like (Major domain)"/>
    <property type="match status" value="1"/>
</dbReference>
<evidence type="ECO:0008006" key="6">
    <source>
        <dbReference type="Google" id="ProtNLM"/>
    </source>
</evidence>
<evidence type="ECO:0000313" key="5">
    <source>
        <dbReference type="Proteomes" id="UP000262210"/>
    </source>
</evidence>
<dbReference type="SUPFAM" id="SSF53383">
    <property type="entry name" value="PLP-dependent transferases"/>
    <property type="match status" value="1"/>
</dbReference>
<dbReference type="Gene3D" id="3.90.1150.10">
    <property type="entry name" value="Aspartate Aminotransferase, domain 1"/>
    <property type="match status" value="1"/>
</dbReference>
<dbReference type="EMBL" id="DPSM01000017">
    <property type="protein sequence ID" value="HCK00782.1"/>
    <property type="molecule type" value="Genomic_DNA"/>
</dbReference>
<comment type="similarity">
    <text evidence="3">Belongs to the class-III pyridoxal-phosphate-dependent aminotransferase family.</text>
</comment>
<dbReference type="Pfam" id="PF00202">
    <property type="entry name" value="Aminotran_3"/>
    <property type="match status" value="1"/>
</dbReference>
<dbReference type="InterPro" id="IPR015421">
    <property type="entry name" value="PyrdxlP-dep_Trfase_major"/>
</dbReference>
<dbReference type="AlphaFoldDB" id="A0A9C7V7Z4"/>
<dbReference type="InterPro" id="IPR005814">
    <property type="entry name" value="Aminotrans_3"/>
</dbReference>
<accession>A0A9C7V7Z4</accession>
<evidence type="ECO:0000256" key="3">
    <source>
        <dbReference type="RuleBase" id="RU003560"/>
    </source>
</evidence>
<proteinExistence type="inferred from homology"/>
<dbReference type="InterPro" id="IPR015424">
    <property type="entry name" value="PyrdxlP-dep_Trfase"/>
</dbReference>
<evidence type="ECO:0000256" key="2">
    <source>
        <dbReference type="ARBA" id="ARBA00022898"/>
    </source>
</evidence>
<dbReference type="PANTHER" id="PTHR43713">
    <property type="entry name" value="GLUTAMATE-1-SEMIALDEHYDE 2,1-AMINOMUTASE"/>
    <property type="match status" value="1"/>
</dbReference>
<dbReference type="PANTHER" id="PTHR43713:SF3">
    <property type="entry name" value="GLUTAMATE-1-SEMIALDEHYDE 2,1-AMINOMUTASE 1, CHLOROPLASTIC-RELATED"/>
    <property type="match status" value="1"/>
</dbReference>